<evidence type="ECO:0000256" key="1">
    <source>
        <dbReference type="ARBA" id="ARBA00009986"/>
    </source>
</evidence>
<dbReference type="FunFam" id="3.40.309.10:FF:000009">
    <property type="entry name" value="Aldehyde dehydrogenase A"/>
    <property type="match status" value="1"/>
</dbReference>
<dbReference type="InterPro" id="IPR016161">
    <property type="entry name" value="Ald_DH/histidinol_DH"/>
</dbReference>
<dbReference type="Proteomes" id="UP000183561">
    <property type="component" value="Unassembled WGS sequence"/>
</dbReference>
<proteinExistence type="inferred from homology"/>
<dbReference type="RefSeq" id="WP_174705467.1">
    <property type="nucleotide sequence ID" value="NZ_FNSV01000005.1"/>
</dbReference>
<dbReference type="GO" id="GO:0016620">
    <property type="term" value="F:oxidoreductase activity, acting on the aldehyde or oxo group of donors, NAD or NADP as acceptor"/>
    <property type="evidence" value="ECO:0007669"/>
    <property type="project" value="InterPro"/>
</dbReference>
<dbReference type="Gene3D" id="3.40.309.10">
    <property type="entry name" value="Aldehyde Dehydrogenase, Chain A, domain 2"/>
    <property type="match status" value="1"/>
</dbReference>
<reference evidence="7" key="1">
    <citation type="submission" date="2016-10" db="EMBL/GenBank/DDBJ databases">
        <authorList>
            <person name="Varghese N."/>
            <person name="Submissions S."/>
        </authorList>
    </citation>
    <scope>NUCLEOTIDE SEQUENCE [LARGE SCALE GENOMIC DNA]</scope>
    <source>
        <strain evidence="7">DSM 44498</strain>
    </source>
</reference>
<dbReference type="SUPFAM" id="SSF53720">
    <property type="entry name" value="ALDH-like"/>
    <property type="match status" value="1"/>
</dbReference>
<comment type="similarity">
    <text evidence="1 4">Belongs to the aldehyde dehydrogenase family.</text>
</comment>
<dbReference type="PANTHER" id="PTHR11699">
    <property type="entry name" value="ALDEHYDE DEHYDROGENASE-RELATED"/>
    <property type="match status" value="1"/>
</dbReference>
<dbReference type="InterPro" id="IPR029510">
    <property type="entry name" value="Ald_DH_CS_GLU"/>
</dbReference>
<evidence type="ECO:0000259" key="5">
    <source>
        <dbReference type="Pfam" id="PF00171"/>
    </source>
</evidence>
<dbReference type="Gene3D" id="3.40.605.10">
    <property type="entry name" value="Aldehyde Dehydrogenase, Chain A, domain 1"/>
    <property type="match status" value="1"/>
</dbReference>
<evidence type="ECO:0000256" key="2">
    <source>
        <dbReference type="ARBA" id="ARBA00023002"/>
    </source>
</evidence>
<dbReference type="InterPro" id="IPR016163">
    <property type="entry name" value="Ald_DH_C"/>
</dbReference>
<dbReference type="AlphaFoldDB" id="A0A1H4TS59"/>
<feature type="domain" description="Aldehyde dehydrogenase" evidence="5">
    <location>
        <begin position="36"/>
        <end position="487"/>
    </location>
</feature>
<dbReference type="NCBIfam" id="NF010000">
    <property type="entry name" value="PRK13473.1"/>
    <property type="match status" value="1"/>
</dbReference>
<accession>A0A1H4TS59</accession>
<dbReference type="InterPro" id="IPR016162">
    <property type="entry name" value="Ald_DH_N"/>
</dbReference>
<keyword evidence="2 4" id="KW-0560">Oxidoreductase</keyword>
<dbReference type="PROSITE" id="PS00687">
    <property type="entry name" value="ALDEHYDE_DEHYDR_GLU"/>
    <property type="match status" value="1"/>
</dbReference>
<keyword evidence="7" id="KW-1185">Reference proteome</keyword>
<evidence type="ECO:0000256" key="4">
    <source>
        <dbReference type="RuleBase" id="RU003345"/>
    </source>
</evidence>
<dbReference type="PROSITE" id="PS00070">
    <property type="entry name" value="ALDEHYDE_DEHYDR_CYS"/>
    <property type="match status" value="1"/>
</dbReference>
<feature type="active site" evidence="3">
    <location>
        <position position="264"/>
    </location>
</feature>
<protein>
    <submittedName>
        <fullName evidence="6">Betaine-aldehyde dehydrogenase</fullName>
    </submittedName>
</protein>
<dbReference type="InterPro" id="IPR015590">
    <property type="entry name" value="Aldehyde_DH_dom"/>
</dbReference>
<gene>
    <name evidence="6" type="ORF">SAMN04490239_4652</name>
</gene>
<organism evidence="6 7">
    <name type="scientific">Rhodococcus koreensis</name>
    <dbReference type="NCBI Taxonomy" id="99653"/>
    <lineage>
        <taxon>Bacteria</taxon>
        <taxon>Bacillati</taxon>
        <taxon>Actinomycetota</taxon>
        <taxon>Actinomycetes</taxon>
        <taxon>Mycobacteriales</taxon>
        <taxon>Nocardiaceae</taxon>
        <taxon>Rhodococcus</taxon>
    </lineage>
</organism>
<dbReference type="EMBL" id="FNSV01000005">
    <property type="protein sequence ID" value="SEC58904.1"/>
    <property type="molecule type" value="Genomic_DNA"/>
</dbReference>
<dbReference type="FunFam" id="3.40.605.10:FF:000007">
    <property type="entry name" value="NAD/NADP-dependent betaine aldehyde dehydrogenase"/>
    <property type="match status" value="1"/>
</dbReference>
<evidence type="ECO:0000313" key="7">
    <source>
        <dbReference type="Proteomes" id="UP000183561"/>
    </source>
</evidence>
<evidence type="ECO:0000313" key="6">
    <source>
        <dbReference type="EMBL" id="SEC58904.1"/>
    </source>
</evidence>
<sequence length="508" mass="53210">MTVSVPFPPSTSLDLPATVPGCWISGSPAEGSGAIHRIVDPATGAPVTALTLATARDADAAVRSARAAFPGWSGAAPAERAAVLTTLARALERDAELFAREEVAQTGKAIRLAREFDVPGSIDNIDFFAGASRNLEGKAAAEYSPDHTSSIRRDAVGVVGSITPWNYPLQMAVWKVIPALAAGCTVVLKPSELTPLTTLRLARLATESGLPDGVFNVVTGTGAEVGAALAGHRGIDMLTFTGSTAVGRTVMAQASTNGTRVQLELGGKAPFVVFDDADLEAAVHGAVAASLINGGQDCTAATRAIVADSLYDDFVAGVAELMERVVVGDPYDPDTDLGSLITLAHRDRVDGMVQRARAAGFRIVTGGSAPDLPGAFYLPTLIADVTEDAEVYRDEAFGPVLTVSRHSGDDDAIRRANDTDYGLAASAWTTNLYRAQRASREIDAGCVWVNDHIPIISEMPHGGVGASGFGKDMSTYSFEEYLTVKHVMSDITGVSRKAWHRTVFGATQ</sequence>
<dbReference type="Pfam" id="PF00171">
    <property type="entry name" value="Aldedh"/>
    <property type="match status" value="1"/>
</dbReference>
<evidence type="ECO:0000256" key="3">
    <source>
        <dbReference type="PROSITE-ProRule" id="PRU10007"/>
    </source>
</evidence>
<dbReference type="InterPro" id="IPR016160">
    <property type="entry name" value="Ald_DH_CS_CYS"/>
</dbReference>
<name>A0A1H4TS59_9NOCA</name>